<dbReference type="PANTHER" id="PTHR38011:SF11">
    <property type="entry name" value="2,5-DIAMINO-6-RIBOSYLAMINO-4(3H)-PYRIMIDINONE 5'-PHOSPHATE REDUCTASE"/>
    <property type="match status" value="1"/>
</dbReference>
<comment type="caution">
    <text evidence="2">The sequence shown here is derived from an EMBL/GenBank/DDBJ whole genome shotgun (WGS) entry which is preliminary data.</text>
</comment>
<proteinExistence type="predicted"/>
<dbReference type="GO" id="GO:0009231">
    <property type="term" value="P:riboflavin biosynthetic process"/>
    <property type="evidence" value="ECO:0007669"/>
    <property type="project" value="InterPro"/>
</dbReference>
<dbReference type="AlphaFoldDB" id="A0A0W7X004"/>
<dbReference type="InterPro" id="IPR002734">
    <property type="entry name" value="RibDG_C"/>
</dbReference>
<dbReference type="Gene3D" id="3.40.430.10">
    <property type="entry name" value="Dihydrofolate Reductase, subunit A"/>
    <property type="match status" value="1"/>
</dbReference>
<dbReference type="Pfam" id="PF01872">
    <property type="entry name" value="RibD_C"/>
    <property type="match status" value="1"/>
</dbReference>
<reference evidence="2 3" key="1">
    <citation type="submission" date="2015-12" db="EMBL/GenBank/DDBJ databases">
        <title>Draft genome sequence of Streptomyces silvensis ATCC 53525, a producer of novel hormone antagonists.</title>
        <authorList>
            <person name="Johnston C.W."/>
            <person name="Li Y."/>
            <person name="Magarvey N.A."/>
        </authorList>
    </citation>
    <scope>NUCLEOTIDE SEQUENCE [LARGE SCALE GENOMIC DNA]</scope>
    <source>
        <strain evidence="2 3">ATCC 53525</strain>
    </source>
</reference>
<dbReference type="EMBL" id="LOCL01000039">
    <property type="protein sequence ID" value="KUF16146.1"/>
    <property type="molecule type" value="Genomic_DNA"/>
</dbReference>
<evidence type="ECO:0000313" key="3">
    <source>
        <dbReference type="Proteomes" id="UP000054804"/>
    </source>
</evidence>
<gene>
    <name evidence="2" type="ORF">AT728_17480</name>
</gene>
<dbReference type="OrthoDB" id="195113at2"/>
<dbReference type="InterPro" id="IPR024072">
    <property type="entry name" value="DHFR-like_dom_sf"/>
</dbReference>
<feature type="domain" description="Bacterial bifunctional deaminase-reductase C-terminal" evidence="1">
    <location>
        <begin position="2"/>
        <end position="189"/>
    </location>
</feature>
<dbReference type="InterPro" id="IPR050765">
    <property type="entry name" value="Riboflavin_Biosynth_HTPR"/>
</dbReference>
<dbReference type="Proteomes" id="UP000054804">
    <property type="component" value="Unassembled WGS sequence"/>
</dbReference>
<dbReference type="RefSeq" id="WP_058849629.1">
    <property type="nucleotide sequence ID" value="NZ_LOCL01000039.1"/>
</dbReference>
<dbReference type="STRING" id="1765722.AT728_17480"/>
<sequence length="199" mass="21602">MRKLTYFVAVSIDGFIGDPRGDANSFMQFVDEEFLEFLKTEYPETVSAAGRRVLGFGDGVANQKFDTVVQGMGSYQLGLDENMPSPYGHLREYVASRSLGTSPDPNVEIIADDLVGKVRALKAEDGELGIWLCGGARVAGQLIGEVDELVLKTYPVLLGSGMPMFEGVESAVGEFELTSSRVFGNGVVVRTYSRKRAQS</sequence>
<name>A0A0W7X004_9ACTN</name>
<accession>A0A0W7X004</accession>
<evidence type="ECO:0000259" key="1">
    <source>
        <dbReference type="Pfam" id="PF01872"/>
    </source>
</evidence>
<dbReference type="GO" id="GO:0008703">
    <property type="term" value="F:5-amino-6-(5-phosphoribosylamino)uracil reductase activity"/>
    <property type="evidence" value="ECO:0007669"/>
    <property type="project" value="InterPro"/>
</dbReference>
<keyword evidence="3" id="KW-1185">Reference proteome</keyword>
<dbReference type="PANTHER" id="PTHR38011">
    <property type="entry name" value="DIHYDROFOLATE REDUCTASE FAMILY PROTEIN (AFU_ORTHOLOGUE AFUA_8G06820)"/>
    <property type="match status" value="1"/>
</dbReference>
<organism evidence="2 3">
    <name type="scientific">Streptomyces silvensis</name>
    <dbReference type="NCBI Taxonomy" id="1765722"/>
    <lineage>
        <taxon>Bacteria</taxon>
        <taxon>Bacillati</taxon>
        <taxon>Actinomycetota</taxon>
        <taxon>Actinomycetes</taxon>
        <taxon>Kitasatosporales</taxon>
        <taxon>Streptomycetaceae</taxon>
        <taxon>Streptomyces</taxon>
    </lineage>
</organism>
<protein>
    <submittedName>
        <fullName evidence="2">Deaminase</fullName>
    </submittedName>
</protein>
<dbReference type="SUPFAM" id="SSF53597">
    <property type="entry name" value="Dihydrofolate reductase-like"/>
    <property type="match status" value="1"/>
</dbReference>
<evidence type="ECO:0000313" key="2">
    <source>
        <dbReference type="EMBL" id="KUF16146.1"/>
    </source>
</evidence>